<evidence type="ECO:0000313" key="3">
    <source>
        <dbReference type="Proteomes" id="UP000625976"/>
    </source>
</evidence>
<dbReference type="Gene3D" id="3.30.70.1290">
    <property type="entry name" value="Transposase IS200-like"/>
    <property type="match status" value="1"/>
</dbReference>
<dbReference type="EMBL" id="BMFQ01000003">
    <property type="protein sequence ID" value="GGG55432.1"/>
    <property type="molecule type" value="Genomic_DNA"/>
</dbReference>
<dbReference type="AlphaFoldDB" id="A0A917GSN8"/>
<dbReference type="SUPFAM" id="SSF143422">
    <property type="entry name" value="Transposase IS200-like"/>
    <property type="match status" value="1"/>
</dbReference>
<keyword evidence="3" id="KW-1185">Reference proteome</keyword>
<reference evidence="2" key="2">
    <citation type="submission" date="2020-09" db="EMBL/GenBank/DDBJ databases">
        <authorList>
            <person name="Sun Q."/>
            <person name="Zhou Y."/>
        </authorList>
    </citation>
    <scope>NUCLEOTIDE SEQUENCE</scope>
    <source>
        <strain evidence="2">CGMCC 1.12751</strain>
    </source>
</reference>
<dbReference type="InterPro" id="IPR036515">
    <property type="entry name" value="Transposase_17_sf"/>
</dbReference>
<dbReference type="PANTHER" id="PTHR36966">
    <property type="entry name" value="REP-ASSOCIATED TYROSINE TRANSPOSASE"/>
    <property type="match status" value="1"/>
</dbReference>
<dbReference type="Proteomes" id="UP000625976">
    <property type="component" value="Unassembled WGS sequence"/>
</dbReference>
<dbReference type="InterPro" id="IPR002686">
    <property type="entry name" value="Transposase_17"/>
</dbReference>
<sequence length="180" mass="21109">MKGFDYSSNHLYFVTICVKDRLCCFGEVVVGTARELSVQDIRNKNIINNDKIDPNPFNKIMKLNSFGLIVQDKMLWLETQYPYVVLYNFVVMPNHVHAIIEIDSLKMTDKEIKIKSLSSLVGAFKTTSSKLIHEKGFNDFSWQRSFYDHIIRTQKAYHNISNYLDMNPQKWQQDSLFLKD</sequence>
<comment type="caution">
    <text evidence="2">The sequence shown here is derived from an EMBL/GenBank/DDBJ whole genome shotgun (WGS) entry which is preliminary data.</text>
</comment>
<reference evidence="2" key="1">
    <citation type="journal article" date="2014" name="Int. J. Syst. Evol. Microbiol.">
        <title>Complete genome sequence of Corynebacterium casei LMG S-19264T (=DSM 44701T), isolated from a smear-ripened cheese.</title>
        <authorList>
            <consortium name="US DOE Joint Genome Institute (JGI-PGF)"/>
            <person name="Walter F."/>
            <person name="Albersmeier A."/>
            <person name="Kalinowski J."/>
            <person name="Ruckert C."/>
        </authorList>
    </citation>
    <scope>NUCLEOTIDE SEQUENCE</scope>
    <source>
        <strain evidence="2">CGMCC 1.12751</strain>
    </source>
</reference>
<gene>
    <name evidence="2" type="ORF">GCM10010976_27880</name>
</gene>
<evidence type="ECO:0000313" key="2">
    <source>
        <dbReference type="EMBL" id="GGG55432.1"/>
    </source>
</evidence>
<proteinExistence type="predicted"/>
<evidence type="ECO:0000259" key="1">
    <source>
        <dbReference type="SMART" id="SM01321"/>
    </source>
</evidence>
<feature type="domain" description="Transposase IS200-like" evidence="1">
    <location>
        <begin position="7"/>
        <end position="167"/>
    </location>
</feature>
<dbReference type="GO" id="GO:0004803">
    <property type="term" value="F:transposase activity"/>
    <property type="evidence" value="ECO:0007669"/>
    <property type="project" value="InterPro"/>
</dbReference>
<name>A0A917GSN8_9FLAO</name>
<dbReference type="PANTHER" id="PTHR36966:SF1">
    <property type="entry name" value="REP-ASSOCIATED TYROSINE TRANSPOSASE"/>
    <property type="match status" value="1"/>
</dbReference>
<dbReference type="InterPro" id="IPR052715">
    <property type="entry name" value="RAYT_transposase"/>
</dbReference>
<protein>
    <recommendedName>
        <fullName evidence="1">Transposase IS200-like domain-containing protein</fullName>
    </recommendedName>
</protein>
<organism evidence="2 3">
    <name type="scientific">Bizionia arctica</name>
    <dbReference type="NCBI Taxonomy" id="1495645"/>
    <lineage>
        <taxon>Bacteria</taxon>
        <taxon>Pseudomonadati</taxon>
        <taxon>Bacteroidota</taxon>
        <taxon>Flavobacteriia</taxon>
        <taxon>Flavobacteriales</taxon>
        <taxon>Flavobacteriaceae</taxon>
        <taxon>Bizionia</taxon>
    </lineage>
</organism>
<accession>A0A917GSN8</accession>
<dbReference type="GO" id="GO:0043565">
    <property type="term" value="F:sequence-specific DNA binding"/>
    <property type="evidence" value="ECO:0007669"/>
    <property type="project" value="TreeGrafter"/>
</dbReference>
<dbReference type="SMART" id="SM01321">
    <property type="entry name" value="Y1_Tnp"/>
    <property type="match status" value="1"/>
</dbReference>
<dbReference type="GO" id="GO:0006313">
    <property type="term" value="P:DNA transposition"/>
    <property type="evidence" value="ECO:0007669"/>
    <property type="project" value="InterPro"/>
</dbReference>